<dbReference type="EMBL" id="MLJW01009221">
    <property type="protein sequence ID" value="OIQ63193.1"/>
    <property type="molecule type" value="Genomic_DNA"/>
</dbReference>
<reference evidence="1" key="1">
    <citation type="submission" date="2016-10" db="EMBL/GenBank/DDBJ databases">
        <title>Sequence of Gallionella enrichment culture.</title>
        <authorList>
            <person name="Poehlein A."/>
            <person name="Muehling M."/>
            <person name="Daniel R."/>
        </authorList>
    </citation>
    <scope>NUCLEOTIDE SEQUENCE</scope>
</reference>
<protein>
    <submittedName>
        <fullName evidence="1">Uncharacterized protein</fullName>
    </submittedName>
</protein>
<comment type="caution">
    <text evidence="1">The sequence shown here is derived from an EMBL/GenBank/DDBJ whole genome shotgun (WGS) entry which is preliminary data.</text>
</comment>
<name>A0A1J5NVF1_9ZZZZ</name>
<gene>
    <name evidence="1" type="ORF">GALL_552680</name>
</gene>
<evidence type="ECO:0000313" key="1">
    <source>
        <dbReference type="EMBL" id="OIQ63193.1"/>
    </source>
</evidence>
<proteinExistence type="predicted"/>
<sequence length="38" mass="4114">MNARARGIDASALRIGLPVKIAFDQVKDDLTLPVFEAT</sequence>
<dbReference type="AlphaFoldDB" id="A0A1J5NVF1"/>
<organism evidence="1">
    <name type="scientific">mine drainage metagenome</name>
    <dbReference type="NCBI Taxonomy" id="410659"/>
    <lineage>
        <taxon>unclassified sequences</taxon>
        <taxon>metagenomes</taxon>
        <taxon>ecological metagenomes</taxon>
    </lineage>
</organism>
<accession>A0A1J5NVF1</accession>